<reference evidence="1" key="1">
    <citation type="submission" date="2002-11" db="EMBL/GenBank/DDBJ databases">
        <title>Arabidopsis thaliana full-length cDNA.</title>
        <authorList>
            <person name="Seki M."/>
            <person name="Iida K."/>
            <person name="Satou M."/>
            <person name="Sakurai T."/>
            <person name="Akiyama K."/>
            <person name="Ishida J."/>
            <person name="Nakajima M."/>
            <person name="Enju A."/>
            <person name="Kamiya A."/>
            <person name="Narusaka M."/>
            <person name="Carninci P."/>
            <person name="Kawai J."/>
            <person name="Hayashizaki Y."/>
            <person name="Shinozaki K."/>
        </authorList>
    </citation>
    <scope>NUCLEOTIDE SEQUENCE</scope>
</reference>
<sequence>MRERRYSKPKPNLDLCLSGHGASHRWPERASPSSPFLSLISSASPLKLRWCSNLACSSSLVGGMRRVVTHGAKDVRRVSLRLRQWL</sequence>
<dbReference type="AlphaFoldDB" id="Q8GXF3"/>
<dbReference type="EMBL" id="AK118267">
    <property type="protein sequence ID" value="BAC42885.1"/>
    <property type="molecule type" value="mRNA"/>
</dbReference>
<proteinExistence type="evidence at transcript level"/>
<accession>Q8GXF3</accession>
<organism evidence="1">
    <name type="scientific">Arabidopsis thaliana</name>
    <name type="common">Mouse-ear cress</name>
    <dbReference type="NCBI Taxonomy" id="3702"/>
    <lineage>
        <taxon>Eukaryota</taxon>
        <taxon>Viridiplantae</taxon>
        <taxon>Streptophyta</taxon>
        <taxon>Embryophyta</taxon>
        <taxon>Tracheophyta</taxon>
        <taxon>Spermatophyta</taxon>
        <taxon>Magnoliopsida</taxon>
        <taxon>eudicotyledons</taxon>
        <taxon>Gunneridae</taxon>
        <taxon>Pentapetalae</taxon>
        <taxon>rosids</taxon>
        <taxon>malvids</taxon>
        <taxon>Brassicales</taxon>
        <taxon>Brassicaceae</taxon>
        <taxon>Camelineae</taxon>
        <taxon>Arabidopsis</taxon>
    </lineage>
</organism>
<protein>
    <submittedName>
        <fullName evidence="1">Uncharacterized protein</fullName>
    </submittedName>
</protein>
<name>Q8GXF3_ARATH</name>
<evidence type="ECO:0000313" key="1">
    <source>
        <dbReference type="EMBL" id="BAC42885.1"/>
    </source>
</evidence>